<feature type="compositionally biased region" description="Polar residues" evidence="2">
    <location>
        <begin position="480"/>
        <end position="494"/>
    </location>
</feature>
<name>A0A7M7J2N9_VARDE</name>
<dbReference type="EnsemblMetazoa" id="XM_022789507">
    <property type="protein sequence ID" value="XP_022645242"/>
    <property type="gene ID" value="LOC111243644"/>
</dbReference>
<evidence type="ECO:0000313" key="4">
    <source>
        <dbReference type="Proteomes" id="UP000594260"/>
    </source>
</evidence>
<evidence type="ECO:0000313" key="3">
    <source>
        <dbReference type="EnsemblMetazoa" id="XP_022645243"/>
    </source>
</evidence>
<sequence>MSNQPDDELARLNYAELNRDNDARIAELQNTIMAITGYAKKIEEQNIEMSEQLRKTEECNEQLQWKLSEHELFFQTQMNLQGQLYHARVNREKAETLTRCLRSELEAKEGLIKTLGMLLSSKEDELRALEETSVRRVQDVINSGRELAEKSLQQIRTHMAELNEKSQADAERSHESTSWMLRNYLEQVEKHAEQTIAQSAELQKYAELFENFEKTKVQLHEAMTQLAHLNPQERKYQQSQQQWPSPGERGVDECWHLSTKPIWSETSVSQTRSGDGTINGNDYSDNNNFANTMCVSGTTCDGKITPTLDGRMHTDETFRFDTVESSAVPRSGLSQHNLTNQLGSVNNVGVQTLSGGHQSQTLSHANITTSVGMQTSMHGVSQSTNTCPTFAPSRVCSDLNRDAMGQTVNSINHAITDRMQTTPTYPYGLNNHFLALGRFPEPYRGPTQTSPAPARDTSSFPSQGTLSTSSRTEGHRWPSMDSTNSQTSIPSLFYNSRVPEGTTFEEEQLLQQRRRRQQHQLSLHDSETSSFELASHSHQES</sequence>
<dbReference type="EnsemblMetazoa" id="XM_022789505">
    <property type="protein sequence ID" value="XP_022645240"/>
    <property type="gene ID" value="LOC111243644"/>
</dbReference>
<dbReference type="RefSeq" id="XP_022645242.1">
    <property type="nucleotide sequence ID" value="XM_022789507.1"/>
</dbReference>
<reference evidence="3" key="1">
    <citation type="submission" date="2021-01" db="UniProtKB">
        <authorList>
            <consortium name="EnsemblMetazoa"/>
        </authorList>
    </citation>
    <scope>IDENTIFICATION</scope>
</reference>
<organism evidence="3 4">
    <name type="scientific">Varroa destructor</name>
    <name type="common">Honeybee mite</name>
    <dbReference type="NCBI Taxonomy" id="109461"/>
    <lineage>
        <taxon>Eukaryota</taxon>
        <taxon>Metazoa</taxon>
        <taxon>Ecdysozoa</taxon>
        <taxon>Arthropoda</taxon>
        <taxon>Chelicerata</taxon>
        <taxon>Arachnida</taxon>
        <taxon>Acari</taxon>
        <taxon>Parasitiformes</taxon>
        <taxon>Mesostigmata</taxon>
        <taxon>Gamasina</taxon>
        <taxon>Dermanyssoidea</taxon>
        <taxon>Varroidae</taxon>
        <taxon>Varroa</taxon>
    </lineage>
</organism>
<evidence type="ECO:0000256" key="1">
    <source>
        <dbReference type="SAM" id="Coils"/>
    </source>
</evidence>
<dbReference type="KEGG" id="vde:111243644"/>
<dbReference type="GeneID" id="111243644"/>
<keyword evidence="4" id="KW-1185">Reference proteome</keyword>
<keyword evidence="1" id="KW-0175">Coiled coil</keyword>
<feature type="region of interest" description="Disordered" evidence="2">
    <location>
        <begin position="438"/>
        <end position="541"/>
    </location>
</feature>
<feature type="compositionally biased region" description="Polar residues" evidence="2">
    <location>
        <begin position="446"/>
        <end position="471"/>
    </location>
</feature>
<accession>A0A7M7J2N9</accession>
<dbReference type="Proteomes" id="UP000594260">
    <property type="component" value="Unplaced"/>
</dbReference>
<protein>
    <submittedName>
        <fullName evidence="3">Uncharacterized protein</fullName>
    </submittedName>
</protein>
<proteinExistence type="predicted"/>
<dbReference type="RefSeq" id="XP_022645243.1">
    <property type="nucleotide sequence ID" value="XM_022789508.1"/>
</dbReference>
<dbReference type="RefSeq" id="XP_022645240.1">
    <property type="nucleotide sequence ID" value="XM_022789505.1"/>
</dbReference>
<evidence type="ECO:0000256" key="2">
    <source>
        <dbReference type="SAM" id="MobiDB-lite"/>
    </source>
</evidence>
<dbReference type="AlphaFoldDB" id="A0A7M7J2N9"/>
<dbReference type="InParanoid" id="A0A7M7J2N9"/>
<dbReference type="EnsemblMetazoa" id="XM_022789508">
    <property type="protein sequence ID" value="XP_022645243"/>
    <property type="gene ID" value="LOC111243644"/>
</dbReference>
<feature type="coiled-coil region" evidence="1">
    <location>
        <begin position="112"/>
        <end position="165"/>
    </location>
</feature>